<dbReference type="HAMAP" id="MF_01629">
    <property type="entry name" value="PdxH"/>
    <property type="match status" value="1"/>
</dbReference>
<sequence>MDQSIADLRQNYTLAGLSLADANPNPFLQFRLWFDQALCAGLLEPNAMTIATVDAEGKPKARMVLLKDFDERGFVFFTNYDSAKGQQLAQNPWAALVFWWDVLERQVRIEGKVEKVSPQDSDAYFASRPLLSRLGALASPQSQVVESREVLEQRLELLKEKYRDQEIPRPPHWGGLRVVPDLMEFWCGRPSRLHDRLRYRLSVEGTWVIERLSP</sequence>
<dbReference type="GO" id="GO:0010181">
    <property type="term" value="F:FMN binding"/>
    <property type="evidence" value="ECO:0007669"/>
    <property type="project" value="UniProtKB-UniRule"/>
</dbReference>
<feature type="binding site" evidence="9 11">
    <location>
        <begin position="141"/>
        <end position="142"/>
    </location>
    <ligand>
        <name>FMN</name>
        <dbReference type="ChEBI" id="CHEBI:58210"/>
    </ligand>
</feature>
<comment type="subunit">
    <text evidence="4 9">Homodimer.</text>
</comment>
<dbReference type="OrthoDB" id="9780392at2"/>
<feature type="binding site" evidence="9 11">
    <location>
        <begin position="77"/>
        <end position="78"/>
    </location>
    <ligand>
        <name>FMN</name>
        <dbReference type="ChEBI" id="CHEBI:58210"/>
    </ligand>
</feature>
<feature type="binding site" evidence="10">
    <location>
        <begin position="9"/>
        <end position="12"/>
    </location>
    <ligand>
        <name>substrate</name>
    </ligand>
</feature>
<dbReference type="InterPro" id="IPR012349">
    <property type="entry name" value="Split_barrel_FMN-bd"/>
</dbReference>
<keyword evidence="8 9" id="KW-0664">Pyridoxine biosynthesis</keyword>
<evidence type="ECO:0000256" key="7">
    <source>
        <dbReference type="ARBA" id="ARBA00023002"/>
    </source>
</evidence>
<comment type="catalytic activity">
    <reaction evidence="9">
        <text>pyridoxamine 5'-phosphate + O2 + H2O = pyridoxal 5'-phosphate + H2O2 + NH4(+)</text>
        <dbReference type="Rhea" id="RHEA:15817"/>
        <dbReference type="ChEBI" id="CHEBI:15377"/>
        <dbReference type="ChEBI" id="CHEBI:15379"/>
        <dbReference type="ChEBI" id="CHEBI:16240"/>
        <dbReference type="ChEBI" id="CHEBI:28938"/>
        <dbReference type="ChEBI" id="CHEBI:58451"/>
        <dbReference type="ChEBI" id="CHEBI:597326"/>
        <dbReference type="EC" id="1.4.3.5"/>
    </reaction>
</comment>
<dbReference type="HOGENOM" id="CLU_032263_2_2_3"/>
<keyword evidence="6 9" id="KW-0288">FMN</keyword>
<feature type="domain" description="Pyridoxamine 5'-phosphate oxidase N-terminal" evidence="12">
    <location>
        <begin position="35"/>
        <end position="157"/>
    </location>
</feature>
<dbReference type="NCBIfam" id="NF004231">
    <property type="entry name" value="PRK05679.1"/>
    <property type="match status" value="1"/>
</dbReference>
<name>E0UA65_GLOV7</name>
<dbReference type="InterPro" id="IPR019576">
    <property type="entry name" value="Pyridoxamine_oxidase_dimer_C"/>
</dbReference>
<proteinExistence type="inferred from homology"/>
<dbReference type="GO" id="GO:0008615">
    <property type="term" value="P:pyridoxine biosynthetic process"/>
    <property type="evidence" value="ECO:0007669"/>
    <property type="project" value="UniProtKB-UniRule"/>
</dbReference>
<evidence type="ECO:0000256" key="5">
    <source>
        <dbReference type="ARBA" id="ARBA00022630"/>
    </source>
</evidence>
<evidence type="ECO:0000256" key="3">
    <source>
        <dbReference type="ARBA" id="ARBA00007301"/>
    </source>
</evidence>
<evidence type="ECO:0000259" key="13">
    <source>
        <dbReference type="Pfam" id="PF10590"/>
    </source>
</evidence>
<dbReference type="STRING" id="497965.Cyan7822_4340"/>
<keyword evidence="15" id="KW-1185">Reference proteome</keyword>
<feature type="binding site" evidence="9 11">
    <location>
        <position position="84"/>
    </location>
    <ligand>
        <name>FMN</name>
        <dbReference type="ChEBI" id="CHEBI:58210"/>
    </ligand>
</feature>
<feature type="binding site" evidence="9 11">
    <location>
        <begin position="62"/>
        <end position="67"/>
    </location>
    <ligand>
        <name>FMN</name>
        <dbReference type="ChEBI" id="CHEBI:58210"/>
    </ligand>
</feature>
<protein>
    <recommendedName>
        <fullName evidence="9">Pyridoxine/pyridoxamine 5'-phosphate oxidase</fullName>
        <ecNumber evidence="9">1.4.3.5</ecNumber>
    </recommendedName>
    <alternativeName>
        <fullName evidence="9">PNP/PMP oxidase</fullName>
        <shortName evidence="9">PNPOx</shortName>
    </alternativeName>
    <alternativeName>
        <fullName evidence="9">Pyridoxal 5'-phosphate synthase</fullName>
    </alternativeName>
</protein>
<dbReference type="UniPathway" id="UPA01068">
    <property type="reaction ID" value="UER00304"/>
</dbReference>
<comment type="function">
    <text evidence="9">Catalyzes the oxidation of either pyridoxine 5'-phosphate (PNP) or pyridoxamine 5'-phosphate (PMP) into pyridoxal 5'-phosphate (PLP).</text>
</comment>
<evidence type="ECO:0000256" key="1">
    <source>
        <dbReference type="ARBA" id="ARBA00004738"/>
    </source>
</evidence>
<dbReference type="Proteomes" id="UP000008206">
    <property type="component" value="Chromosome"/>
</dbReference>
<dbReference type="Gene3D" id="2.30.110.10">
    <property type="entry name" value="Electron Transport, Fmn-binding Protein, Chain A"/>
    <property type="match status" value="1"/>
</dbReference>
<feature type="binding site" evidence="9 10">
    <location>
        <position position="67"/>
    </location>
    <ligand>
        <name>substrate</name>
    </ligand>
</feature>
<dbReference type="NCBIfam" id="TIGR00558">
    <property type="entry name" value="pdxH"/>
    <property type="match status" value="1"/>
</dbReference>
<evidence type="ECO:0000256" key="2">
    <source>
        <dbReference type="ARBA" id="ARBA00005037"/>
    </source>
</evidence>
<feature type="binding site" evidence="9 10">
    <location>
        <position position="124"/>
    </location>
    <ligand>
        <name>substrate</name>
    </ligand>
</feature>
<accession>E0UA65</accession>
<evidence type="ECO:0000259" key="12">
    <source>
        <dbReference type="Pfam" id="PF01243"/>
    </source>
</evidence>
<feature type="binding site" evidence="9 10">
    <location>
        <position position="128"/>
    </location>
    <ligand>
        <name>substrate</name>
    </ligand>
</feature>
<dbReference type="InterPro" id="IPR000659">
    <property type="entry name" value="Pyridox_Oxase"/>
</dbReference>
<comment type="pathway">
    <text evidence="2 9">Cofactor metabolism; pyridoxal 5'-phosphate salvage; pyridoxal 5'-phosphate from pyridoxine 5'-phosphate: step 1/1.</text>
</comment>
<keyword evidence="5 9" id="KW-0285">Flavoprotein</keyword>
<reference evidence="15" key="1">
    <citation type="journal article" date="2011" name="MBio">
        <title>Novel metabolic attributes of the genus Cyanothece, comprising a group of unicellular nitrogen-fixing Cyanobacteria.</title>
        <authorList>
            <person name="Bandyopadhyay A."/>
            <person name="Elvitigala T."/>
            <person name="Welsh E."/>
            <person name="Stockel J."/>
            <person name="Liberton M."/>
            <person name="Min H."/>
            <person name="Sherman L.A."/>
            <person name="Pakrasi H.B."/>
        </authorList>
    </citation>
    <scope>NUCLEOTIDE SEQUENCE [LARGE SCALE GENOMIC DNA]</scope>
    <source>
        <strain evidence="15">PCC 7822</strain>
    </source>
</reference>
<gene>
    <name evidence="9" type="primary">pdxH</name>
    <name evidence="14" type="ordered locus">Cyan7822_4340</name>
</gene>
<dbReference type="PANTHER" id="PTHR10851">
    <property type="entry name" value="PYRIDOXINE-5-PHOSPHATE OXIDASE"/>
    <property type="match status" value="1"/>
</dbReference>
<dbReference type="EMBL" id="CP002198">
    <property type="protein sequence ID" value="ADN16257.1"/>
    <property type="molecule type" value="Genomic_DNA"/>
</dbReference>
<evidence type="ECO:0000256" key="10">
    <source>
        <dbReference type="PIRSR" id="PIRSR000190-1"/>
    </source>
</evidence>
<keyword evidence="7 9" id="KW-0560">Oxidoreductase</keyword>
<dbReference type="PANTHER" id="PTHR10851:SF0">
    <property type="entry name" value="PYRIDOXINE-5'-PHOSPHATE OXIDASE"/>
    <property type="match status" value="1"/>
</dbReference>
<dbReference type="KEGG" id="cyj:Cyan7822_4340"/>
<feature type="binding site" evidence="9 10">
    <location>
        <position position="132"/>
    </location>
    <ligand>
        <name>substrate</name>
    </ligand>
</feature>
<comment type="cofactor">
    <cofactor evidence="9 11">
        <name>FMN</name>
        <dbReference type="ChEBI" id="CHEBI:58210"/>
    </cofactor>
    <text evidence="9 11">Binds 1 FMN per subunit.</text>
</comment>
<evidence type="ECO:0000256" key="9">
    <source>
        <dbReference type="HAMAP-Rule" id="MF_01629"/>
    </source>
</evidence>
<dbReference type="PROSITE" id="PS01064">
    <property type="entry name" value="PYRIDOX_OXIDASE"/>
    <property type="match status" value="1"/>
</dbReference>
<evidence type="ECO:0000256" key="6">
    <source>
        <dbReference type="ARBA" id="ARBA00022643"/>
    </source>
</evidence>
<feature type="binding site" evidence="9 11">
    <location>
        <position position="186"/>
    </location>
    <ligand>
        <name>FMN</name>
        <dbReference type="ChEBI" id="CHEBI:58210"/>
    </ligand>
</feature>
<dbReference type="AlphaFoldDB" id="E0UA65"/>
<feature type="binding site" evidence="9 10">
    <location>
        <begin position="192"/>
        <end position="194"/>
    </location>
    <ligand>
        <name>substrate</name>
    </ligand>
</feature>
<dbReference type="Pfam" id="PF10590">
    <property type="entry name" value="PNP_phzG_C"/>
    <property type="match status" value="1"/>
</dbReference>
<comment type="catalytic activity">
    <reaction evidence="9">
        <text>pyridoxine 5'-phosphate + O2 = pyridoxal 5'-phosphate + H2O2</text>
        <dbReference type="Rhea" id="RHEA:15149"/>
        <dbReference type="ChEBI" id="CHEBI:15379"/>
        <dbReference type="ChEBI" id="CHEBI:16240"/>
        <dbReference type="ChEBI" id="CHEBI:58589"/>
        <dbReference type="ChEBI" id="CHEBI:597326"/>
        <dbReference type="EC" id="1.4.3.5"/>
    </reaction>
</comment>
<dbReference type="eggNOG" id="COG0259">
    <property type="taxonomic scope" value="Bacteria"/>
</dbReference>
<evidence type="ECO:0000313" key="15">
    <source>
        <dbReference type="Proteomes" id="UP000008206"/>
    </source>
</evidence>
<dbReference type="SUPFAM" id="SSF50475">
    <property type="entry name" value="FMN-binding split barrel"/>
    <property type="match status" value="1"/>
</dbReference>
<evidence type="ECO:0000256" key="11">
    <source>
        <dbReference type="PIRSR" id="PIRSR000190-2"/>
    </source>
</evidence>
<dbReference type="GO" id="GO:0004733">
    <property type="term" value="F:pyridoxamine phosphate oxidase activity"/>
    <property type="evidence" value="ECO:0007669"/>
    <property type="project" value="UniProtKB-UniRule"/>
</dbReference>
<evidence type="ECO:0000256" key="8">
    <source>
        <dbReference type="ARBA" id="ARBA00023096"/>
    </source>
</evidence>
<dbReference type="RefSeq" id="WP_013324320.1">
    <property type="nucleotide sequence ID" value="NC_014501.1"/>
</dbReference>
<comment type="caution">
    <text evidence="9">Lacks conserved residue(s) required for the propagation of feature annotation.</text>
</comment>
<comment type="similarity">
    <text evidence="3 9">Belongs to the pyridoxamine 5'-phosphate oxidase family.</text>
</comment>
<dbReference type="PIRSF" id="PIRSF000190">
    <property type="entry name" value="Pyd_amn-ph_oxd"/>
    <property type="match status" value="1"/>
</dbReference>
<organism evidence="14 15">
    <name type="scientific">Gloeothece verrucosa (strain PCC 7822)</name>
    <name type="common">Cyanothece sp. (strain PCC 7822)</name>
    <dbReference type="NCBI Taxonomy" id="497965"/>
    <lineage>
        <taxon>Bacteria</taxon>
        <taxon>Bacillati</taxon>
        <taxon>Cyanobacteriota</taxon>
        <taxon>Cyanophyceae</taxon>
        <taxon>Oscillatoriophycideae</taxon>
        <taxon>Chroococcales</taxon>
        <taxon>Aphanothecaceae</taxon>
        <taxon>Gloeothece</taxon>
        <taxon>Gloeothece verrucosa</taxon>
    </lineage>
</organism>
<feature type="binding site" evidence="9 11">
    <location>
        <position position="106"/>
    </location>
    <ligand>
        <name>FMN</name>
        <dbReference type="ChEBI" id="CHEBI:58210"/>
    </ligand>
</feature>
<feature type="binding site" evidence="9 11">
    <location>
        <position position="196"/>
    </location>
    <ligand>
        <name>FMN</name>
        <dbReference type="ChEBI" id="CHEBI:58210"/>
    </ligand>
</feature>
<dbReference type="Pfam" id="PF01243">
    <property type="entry name" value="PNPOx_N"/>
    <property type="match status" value="1"/>
</dbReference>
<feature type="domain" description="Pyridoxine 5'-phosphate oxidase dimerisation C-terminal" evidence="13">
    <location>
        <begin position="173"/>
        <end position="214"/>
    </location>
</feature>
<dbReference type="InterPro" id="IPR019740">
    <property type="entry name" value="Pyridox_Oxase_CS"/>
</dbReference>
<dbReference type="InterPro" id="IPR011576">
    <property type="entry name" value="Pyridox_Oxase_N"/>
</dbReference>
<evidence type="ECO:0000256" key="4">
    <source>
        <dbReference type="ARBA" id="ARBA00011738"/>
    </source>
</evidence>
<comment type="pathway">
    <text evidence="1 9">Cofactor metabolism; pyridoxal 5'-phosphate salvage; pyridoxal 5'-phosphate from pyridoxamine 5'-phosphate: step 1/1.</text>
</comment>
<dbReference type="EC" id="1.4.3.5" evidence="9"/>
<dbReference type="FunFam" id="2.30.110.10:FF:000005">
    <property type="entry name" value="NAD(P)H-hydrate epimerase"/>
    <property type="match status" value="1"/>
</dbReference>
<evidence type="ECO:0000313" key="14">
    <source>
        <dbReference type="EMBL" id="ADN16257.1"/>
    </source>
</evidence>